<protein>
    <submittedName>
        <fullName evidence="2">Uncharacterized protein</fullName>
    </submittedName>
</protein>
<feature type="compositionally biased region" description="Basic and acidic residues" evidence="1">
    <location>
        <begin position="899"/>
        <end position="912"/>
    </location>
</feature>
<feature type="region of interest" description="Disordered" evidence="1">
    <location>
        <begin position="353"/>
        <end position="488"/>
    </location>
</feature>
<feature type="region of interest" description="Disordered" evidence="1">
    <location>
        <begin position="554"/>
        <end position="593"/>
    </location>
</feature>
<feature type="compositionally biased region" description="Basic and acidic residues" evidence="1">
    <location>
        <begin position="354"/>
        <end position="375"/>
    </location>
</feature>
<evidence type="ECO:0000313" key="2">
    <source>
        <dbReference type="EMBL" id="KAJ7374141.1"/>
    </source>
</evidence>
<feature type="compositionally biased region" description="Basic and acidic residues" evidence="1">
    <location>
        <begin position="72"/>
        <end position="81"/>
    </location>
</feature>
<organism evidence="2 3">
    <name type="scientific">Desmophyllum pertusum</name>
    <dbReference type="NCBI Taxonomy" id="174260"/>
    <lineage>
        <taxon>Eukaryota</taxon>
        <taxon>Metazoa</taxon>
        <taxon>Cnidaria</taxon>
        <taxon>Anthozoa</taxon>
        <taxon>Hexacorallia</taxon>
        <taxon>Scleractinia</taxon>
        <taxon>Caryophylliina</taxon>
        <taxon>Caryophylliidae</taxon>
        <taxon>Desmophyllum</taxon>
    </lineage>
</organism>
<feature type="compositionally biased region" description="Basic and acidic residues" evidence="1">
    <location>
        <begin position="712"/>
        <end position="722"/>
    </location>
</feature>
<feature type="compositionally biased region" description="Basic and acidic residues" evidence="1">
    <location>
        <begin position="477"/>
        <end position="487"/>
    </location>
</feature>
<sequence length="1031" mass="114687">MLDDGDGLTTRDEVEVECAPEESDEIIEEEHADESIPSEEPEPGVVKKHKAGYELKHRESLKRRALLQRSESGGRKSVKQEGDEDEDVSVADVDSKLMQTEGGLEGERMCGVSVEALVQKVNEDMKKEVSTRRISTSKKEQELRAFVLKVGEEMKEAIANSEDETSKEYNSSMVDTLESEEISDTGIVKESTHILEENVHELLSKDSQLTGTCPAGTCPEREEPVAFKGDTKSASVNIELIKPCVAQNVSAGVESKEKSISEGEASELSAIGGDRESGEDTENAPQRGLVKRHTLLIEGKLQPLDQELKDEQGKEGEHIVDPKVCLSPSETAATTDAEKVELTAVQDASVAVEPVEKITPERAETSECSVDREDKGSEEDTENIPQRGLVKRHTLLIEGKLQPLDQEFAEKENHGQESEPTVDQDACASPLKSETSSAALDAEHPEPSVAQSASVGVVSADRSVSERAETSQLSDTCENRESEHDTENILQKGLVKRQMLLLEGKQLLDEHFDKNAENENGEESELTVAQEACLSTSKKETSVATDTEQAELNVTQGESSGVESTEINAAERAETSVLLKEREDRESEEDTENILQKGLVKRHTLLIEGKLQPLDQEFDKDSEDGEGKEGELALDDKEVCLSPAVDQGQLQYQIERTRESTVEQGEEEEDQDNAERISGLVKREKLRIEERLQTPKQEQETGDDSVALEADDGGKEDSQDGDKNEEEDADLEEMKEEEQQQSEIAVDTSSVVRVKEQAQHLEGILRVKQDGDKIKRQTSKDDEPESKSSDEAPKVVIVPRSPSDESLDQGNGVSHAEKLSEADRMDVLSDSAVNIALIKAQENLDLEKENLELGKKNFVDWEDANVKQRTRIFEDIMQHFDKNNRKSDEDSENNSNSFRRHESMSKMIRKPEMPTLRRRSVSDVTATVSSDSERKVGYTIQFKDSVVGCASSSSLPRDWSPLQIRQRQQDKGELQNKDVFSSEIYRQDELQGKTCVEHVDRQDKENEAYLSVKETIQVLDSKNQRNISNIS</sequence>
<feature type="compositionally biased region" description="Polar residues" evidence="1">
    <location>
        <begin position="554"/>
        <end position="567"/>
    </location>
</feature>
<proteinExistence type="predicted"/>
<feature type="compositionally biased region" description="Basic and acidic residues" evidence="1">
    <location>
        <begin position="408"/>
        <end position="417"/>
    </location>
</feature>
<dbReference type="EMBL" id="MU826829">
    <property type="protein sequence ID" value="KAJ7374141.1"/>
    <property type="molecule type" value="Genomic_DNA"/>
</dbReference>
<feature type="region of interest" description="Disordered" evidence="1">
    <location>
        <begin position="883"/>
        <end position="923"/>
    </location>
</feature>
<feature type="region of interest" description="Disordered" evidence="1">
    <location>
        <begin position="611"/>
        <end position="825"/>
    </location>
</feature>
<accession>A0A9X0CSR5</accession>
<gene>
    <name evidence="2" type="ORF">OS493_009478</name>
</gene>
<feature type="compositionally biased region" description="Basic and acidic residues" evidence="1">
    <location>
        <begin position="306"/>
        <end position="321"/>
    </location>
</feature>
<feature type="compositionally biased region" description="Acidic residues" evidence="1">
    <location>
        <begin position="723"/>
        <end position="740"/>
    </location>
</feature>
<feature type="compositionally biased region" description="Basic and acidic residues" evidence="1">
    <location>
        <begin position="625"/>
        <end position="639"/>
    </location>
</feature>
<feature type="compositionally biased region" description="Basic and acidic residues" evidence="1">
    <location>
        <begin position="753"/>
        <end position="793"/>
    </location>
</feature>
<evidence type="ECO:0000313" key="3">
    <source>
        <dbReference type="Proteomes" id="UP001163046"/>
    </source>
</evidence>
<name>A0A9X0CSR5_9CNID</name>
<reference evidence="2" key="1">
    <citation type="submission" date="2023-01" db="EMBL/GenBank/DDBJ databases">
        <title>Genome assembly of the deep-sea coral Lophelia pertusa.</title>
        <authorList>
            <person name="Herrera S."/>
            <person name="Cordes E."/>
        </authorList>
    </citation>
    <scope>NUCLEOTIDE SEQUENCE</scope>
    <source>
        <strain evidence="2">USNM1676648</strain>
        <tissue evidence="2">Polyp</tissue>
    </source>
</reference>
<dbReference type="AlphaFoldDB" id="A0A9X0CSR5"/>
<feature type="region of interest" description="Disordered" evidence="1">
    <location>
        <begin position="158"/>
        <end position="184"/>
    </location>
</feature>
<feature type="compositionally biased region" description="Basic and acidic residues" evidence="1">
    <location>
        <begin position="815"/>
        <end position="825"/>
    </location>
</feature>
<feature type="region of interest" description="Disordered" evidence="1">
    <location>
        <begin position="252"/>
        <end position="333"/>
    </location>
</feature>
<evidence type="ECO:0000256" key="1">
    <source>
        <dbReference type="SAM" id="MobiDB-lite"/>
    </source>
</evidence>
<feature type="compositionally biased region" description="Acidic residues" evidence="1">
    <location>
        <begin position="14"/>
        <end position="42"/>
    </location>
</feature>
<feature type="region of interest" description="Disordered" evidence="1">
    <location>
        <begin position="1"/>
        <end position="104"/>
    </location>
</feature>
<feature type="compositionally biased region" description="Basic and acidic residues" evidence="1">
    <location>
        <begin position="681"/>
        <end position="699"/>
    </location>
</feature>
<feature type="compositionally biased region" description="Basic and acidic residues" evidence="1">
    <location>
        <begin position="219"/>
        <end position="229"/>
    </location>
</feature>
<feature type="region of interest" description="Disordered" evidence="1">
    <location>
        <begin position="208"/>
        <end position="229"/>
    </location>
</feature>
<dbReference type="Proteomes" id="UP001163046">
    <property type="component" value="Unassembled WGS sequence"/>
</dbReference>
<comment type="caution">
    <text evidence="2">The sequence shown here is derived from an EMBL/GenBank/DDBJ whole genome shotgun (WGS) entry which is preliminary data.</text>
</comment>
<feature type="compositionally biased region" description="Basic and acidic residues" evidence="1">
    <location>
        <begin position="569"/>
        <end position="585"/>
    </location>
</feature>
<feature type="compositionally biased region" description="Low complexity" evidence="1">
    <location>
        <begin position="448"/>
        <end position="460"/>
    </location>
</feature>
<keyword evidence="3" id="KW-1185">Reference proteome</keyword>